<organism evidence="4 5">
    <name type="scientific">Batrachochytrium salamandrivorans</name>
    <dbReference type="NCBI Taxonomy" id="1357716"/>
    <lineage>
        <taxon>Eukaryota</taxon>
        <taxon>Fungi</taxon>
        <taxon>Fungi incertae sedis</taxon>
        <taxon>Chytridiomycota</taxon>
        <taxon>Chytridiomycota incertae sedis</taxon>
        <taxon>Chytridiomycetes</taxon>
        <taxon>Rhizophydiales</taxon>
        <taxon>Rhizophydiales incertae sedis</taxon>
        <taxon>Batrachochytrium</taxon>
    </lineage>
</organism>
<evidence type="ECO:0000256" key="1">
    <source>
        <dbReference type="SAM" id="MobiDB-lite"/>
    </source>
</evidence>
<dbReference type="Proteomes" id="UP001648503">
    <property type="component" value="Unassembled WGS sequence"/>
</dbReference>
<feature type="transmembrane region" description="Helical" evidence="2">
    <location>
        <begin position="397"/>
        <end position="419"/>
    </location>
</feature>
<keyword evidence="2" id="KW-1133">Transmembrane helix</keyword>
<feature type="transmembrane region" description="Helical" evidence="2">
    <location>
        <begin position="431"/>
        <end position="451"/>
    </location>
</feature>
<keyword evidence="2" id="KW-0472">Membrane</keyword>
<dbReference type="Pfam" id="PF11204">
    <property type="entry name" value="DUF2985"/>
    <property type="match status" value="1"/>
</dbReference>
<feature type="signal peptide" evidence="3">
    <location>
        <begin position="1"/>
        <end position="17"/>
    </location>
</feature>
<evidence type="ECO:0000313" key="4">
    <source>
        <dbReference type="EMBL" id="KAH6595980.1"/>
    </source>
</evidence>
<feature type="chain" id="PRO_5046340050" evidence="3">
    <location>
        <begin position="18"/>
        <end position="469"/>
    </location>
</feature>
<feature type="transmembrane region" description="Helical" evidence="2">
    <location>
        <begin position="161"/>
        <end position="181"/>
    </location>
</feature>
<feature type="transmembrane region" description="Helical" evidence="2">
    <location>
        <begin position="115"/>
        <end position="141"/>
    </location>
</feature>
<keyword evidence="2" id="KW-0812">Transmembrane</keyword>
<feature type="compositionally biased region" description="Polar residues" evidence="1">
    <location>
        <begin position="46"/>
        <end position="56"/>
    </location>
</feature>
<keyword evidence="3" id="KW-0732">Signal</keyword>
<evidence type="ECO:0000313" key="5">
    <source>
        <dbReference type="Proteomes" id="UP001648503"/>
    </source>
</evidence>
<feature type="region of interest" description="Disordered" evidence="1">
    <location>
        <begin position="46"/>
        <end position="85"/>
    </location>
</feature>
<evidence type="ECO:0000256" key="3">
    <source>
        <dbReference type="SAM" id="SignalP"/>
    </source>
</evidence>
<evidence type="ECO:0000256" key="2">
    <source>
        <dbReference type="SAM" id="Phobius"/>
    </source>
</evidence>
<sequence>MLLLLVYLDTQTGLIMAVSDEPRLQEAHLLDTDSFTAVRIDSMSSSIRTTNTSDPNNGHRHPATVAVQTPSTPQTTPTAPTATTAQAVTPKKGRLSFPNLSYSADIRPLLTPWNILSVVLLLVIVVSGAILFMALVGMLTFSSPSIKSVWIEVNSQILNAIFTFNVLVVQPERIWLIYCSVKYWRALRRYRAAAESSTSLSDNDSSNGVNSVVNNNLHKEAVVVDNINNNNAVDNVNYNNSDMVDSSISNAYQPSLAKPPSNTGPAVVAACSDMALWAARIRGKVSAIYLFDGSHRDRISPNNGHPCTDMPDALGASAAPTVVSVDHSHQSQTLPVAERPSFTLSMQALDTVADTTESPPSSRVPDAALSLASPDTPHSTELLISTTSTPFVPFWKWATILALLNGQCLFQYAIDYAMWGWATDYTRRPPYIVGFFLPLSFISGVVGVVWPQLIARRAKRRSALYTPNG</sequence>
<dbReference type="EMBL" id="JAFCIX010000260">
    <property type="protein sequence ID" value="KAH6595980.1"/>
    <property type="molecule type" value="Genomic_DNA"/>
</dbReference>
<gene>
    <name evidence="4" type="ORF">BASA50_005453</name>
</gene>
<proteinExistence type="predicted"/>
<name>A0ABQ8FDZ4_9FUNG</name>
<keyword evidence="5" id="KW-1185">Reference proteome</keyword>
<comment type="caution">
    <text evidence="4">The sequence shown here is derived from an EMBL/GenBank/DDBJ whole genome shotgun (WGS) entry which is preliminary data.</text>
</comment>
<reference evidence="4 5" key="1">
    <citation type="submission" date="2021-02" db="EMBL/GenBank/DDBJ databases">
        <title>Variation within the Batrachochytrium salamandrivorans European outbreak.</title>
        <authorList>
            <person name="Kelly M."/>
            <person name="Pasmans F."/>
            <person name="Shea T.P."/>
            <person name="Munoz J.F."/>
            <person name="Carranza S."/>
            <person name="Cuomo C.A."/>
            <person name="Martel A."/>
        </authorList>
    </citation>
    <scope>NUCLEOTIDE SEQUENCE [LARGE SCALE GENOMIC DNA]</scope>
    <source>
        <strain evidence="4 5">AMFP18/2</strain>
    </source>
</reference>
<dbReference type="InterPro" id="IPR021369">
    <property type="entry name" value="DUF2985"/>
</dbReference>
<protein>
    <submittedName>
        <fullName evidence="4">Uncharacterized protein</fullName>
    </submittedName>
</protein>
<accession>A0ABQ8FDZ4</accession>
<feature type="compositionally biased region" description="Low complexity" evidence="1">
    <location>
        <begin position="64"/>
        <end position="85"/>
    </location>
</feature>